<evidence type="ECO:0000256" key="6">
    <source>
        <dbReference type="ARBA" id="ARBA00023212"/>
    </source>
</evidence>
<feature type="non-terminal residue" evidence="9">
    <location>
        <position position="1"/>
    </location>
</feature>
<evidence type="ECO:0000259" key="8">
    <source>
        <dbReference type="Pfam" id="PF04880"/>
    </source>
</evidence>
<evidence type="ECO:0000256" key="7">
    <source>
        <dbReference type="SAM" id="Coils"/>
    </source>
</evidence>
<keyword evidence="3" id="KW-0963">Cytoplasm</keyword>
<keyword evidence="10" id="KW-1185">Reference proteome</keyword>
<dbReference type="OrthoDB" id="5877028at2759"/>
<dbReference type="GO" id="GO:0007059">
    <property type="term" value="P:chromosome segregation"/>
    <property type="evidence" value="ECO:0007669"/>
    <property type="project" value="TreeGrafter"/>
</dbReference>
<dbReference type="Gene3D" id="6.10.250.1080">
    <property type="match status" value="1"/>
</dbReference>
<dbReference type="GO" id="GO:0051642">
    <property type="term" value="P:centrosome localization"/>
    <property type="evidence" value="ECO:0007669"/>
    <property type="project" value="TreeGrafter"/>
</dbReference>
<dbReference type="STRING" id="879819.A0A0J0XDU8"/>
<comment type="similarity">
    <text evidence="2">Belongs to the nudE family.</text>
</comment>
<dbReference type="PANTHER" id="PTHR10921:SF1">
    <property type="entry name" value="NUCLEAR DISTRIBUTION PROTEIN NUDE HOMOLOG"/>
    <property type="match status" value="1"/>
</dbReference>
<protein>
    <recommendedName>
        <fullName evidence="8">NUDE domain-containing protein</fullName>
    </recommendedName>
</protein>
<feature type="non-terminal residue" evidence="9">
    <location>
        <position position="173"/>
    </location>
</feature>
<dbReference type="EMBL" id="KQ087267">
    <property type="protein sequence ID" value="KLT39193.1"/>
    <property type="molecule type" value="Genomic_DNA"/>
</dbReference>
<dbReference type="Proteomes" id="UP000053611">
    <property type="component" value="Unassembled WGS sequence"/>
</dbReference>
<organism evidence="9 10">
    <name type="scientific">Cutaneotrichosporon oleaginosum</name>
    <dbReference type="NCBI Taxonomy" id="879819"/>
    <lineage>
        <taxon>Eukaryota</taxon>
        <taxon>Fungi</taxon>
        <taxon>Dikarya</taxon>
        <taxon>Basidiomycota</taxon>
        <taxon>Agaricomycotina</taxon>
        <taxon>Tremellomycetes</taxon>
        <taxon>Trichosporonales</taxon>
        <taxon>Trichosporonaceae</taxon>
        <taxon>Cutaneotrichosporon</taxon>
    </lineage>
</organism>
<dbReference type="GO" id="GO:0005874">
    <property type="term" value="C:microtubule"/>
    <property type="evidence" value="ECO:0007669"/>
    <property type="project" value="UniProtKB-KW"/>
</dbReference>
<keyword evidence="4" id="KW-0493">Microtubule</keyword>
<dbReference type="GO" id="GO:0000132">
    <property type="term" value="P:establishment of mitotic spindle orientation"/>
    <property type="evidence" value="ECO:0007669"/>
    <property type="project" value="TreeGrafter"/>
</dbReference>
<dbReference type="GO" id="GO:0007020">
    <property type="term" value="P:microtubule nucleation"/>
    <property type="evidence" value="ECO:0007669"/>
    <property type="project" value="TreeGrafter"/>
</dbReference>
<dbReference type="AlphaFoldDB" id="A0A0J0XDU8"/>
<feature type="coiled-coil region" evidence="7">
    <location>
        <begin position="118"/>
        <end position="169"/>
    </location>
</feature>
<accession>A0A0J0XDU8</accession>
<evidence type="ECO:0000313" key="9">
    <source>
        <dbReference type="EMBL" id="KLT39193.1"/>
    </source>
</evidence>
<evidence type="ECO:0000256" key="4">
    <source>
        <dbReference type="ARBA" id="ARBA00022701"/>
    </source>
</evidence>
<evidence type="ECO:0000256" key="1">
    <source>
        <dbReference type="ARBA" id="ARBA00004245"/>
    </source>
</evidence>
<keyword evidence="5 7" id="KW-0175">Coiled coil</keyword>
<evidence type="ECO:0000256" key="2">
    <source>
        <dbReference type="ARBA" id="ARBA00007429"/>
    </source>
</evidence>
<name>A0A0J0XDU8_9TREE</name>
<proteinExistence type="inferred from homology"/>
<dbReference type="InterPro" id="IPR033494">
    <property type="entry name" value="NUDE"/>
</dbReference>
<feature type="domain" description="NUDE" evidence="8">
    <location>
        <begin position="117"/>
        <end position="172"/>
    </location>
</feature>
<evidence type="ECO:0000256" key="3">
    <source>
        <dbReference type="ARBA" id="ARBA00022490"/>
    </source>
</evidence>
<dbReference type="PANTHER" id="PTHR10921">
    <property type="entry name" value="NUCLEAR DISTRIBUTION PROTEIN NUDE HOMOLOG 1"/>
    <property type="match status" value="1"/>
</dbReference>
<dbReference type="GO" id="GO:0008017">
    <property type="term" value="F:microtubule binding"/>
    <property type="evidence" value="ECO:0007669"/>
    <property type="project" value="InterPro"/>
</dbReference>
<dbReference type="GO" id="GO:0047496">
    <property type="term" value="P:vesicle transport along microtubule"/>
    <property type="evidence" value="ECO:0007669"/>
    <property type="project" value="TreeGrafter"/>
</dbReference>
<dbReference type="InterPro" id="IPR006964">
    <property type="entry name" value="NUDE_dom"/>
</dbReference>
<dbReference type="GO" id="GO:0000776">
    <property type="term" value="C:kinetochore"/>
    <property type="evidence" value="ECO:0007669"/>
    <property type="project" value="TreeGrafter"/>
</dbReference>
<dbReference type="Pfam" id="PF04880">
    <property type="entry name" value="NUDE_C"/>
    <property type="match status" value="1"/>
</dbReference>
<reference evidence="9 10" key="1">
    <citation type="submission" date="2015-03" db="EMBL/GenBank/DDBJ databases">
        <title>Genomics and transcriptomics of the oil-accumulating basidiomycete yeast T. oleaginosus allow insights into substrate utilization and the diverse evolutionary trajectories of mating systems in fungi.</title>
        <authorList>
            <consortium name="DOE Joint Genome Institute"/>
            <person name="Kourist R."/>
            <person name="Kracht O."/>
            <person name="Bracharz F."/>
            <person name="Lipzen A."/>
            <person name="Nolan M."/>
            <person name="Ohm R."/>
            <person name="Grigoriev I."/>
            <person name="Sun S."/>
            <person name="Heitman J."/>
            <person name="Bruck T."/>
            <person name="Nowrousian M."/>
        </authorList>
    </citation>
    <scope>NUCLEOTIDE SEQUENCE [LARGE SCALE GENOMIC DNA]</scope>
    <source>
        <strain evidence="9 10">IBC0246</strain>
    </source>
</reference>
<gene>
    <name evidence="9" type="ORF">CC85DRAFT_225312</name>
</gene>
<dbReference type="GO" id="GO:0005871">
    <property type="term" value="C:kinesin complex"/>
    <property type="evidence" value="ECO:0007669"/>
    <property type="project" value="TreeGrafter"/>
</dbReference>
<evidence type="ECO:0000313" key="10">
    <source>
        <dbReference type="Proteomes" id="UP000053611"/>
    </source>
</evidence>
<feature type="coiled-coil region" evidence="7">
    <location>
        <begin position="12"/>
        <end position="71"/>
    </location>
</feature>
<sequence>YRDKYRVAVELLNETRAELDEFQVSSRELEQELEQELEATEAKHADLQERITRLEADKEEWKNKFIALQKQHSSTVSAMQLEMDNLRSERDNTLIAIRDLEMGNDELESKHRVTHSSLLDMEIKYNRTIEEKTLLEQEVIAKQELDEECQRLKDDVRDANNEIAILRDRLAKA</sequence>
<keyword evidence="6" id="KW-0206">Cytoskeleton</keyword>
<comment type="subcellular location">
    <subcellularLocation>
        <location evidence="1">Cytoplasm</location>
        <location evidence="1">Cytoskeleton</location>
    </subcellularLocation>
</comment>
<evidence type="ECO:0000256" key="5">
    <source>
        <dbReference type="ARBA" id="ARBA00023054"/>
    </source>
</evidence>